<proteinExistence type="predicted"/>
<dbReference type="Pfam" id="PF01546">
    <property type="entry name" value="Peptidase_M20"/>
    <property type="match status" value="1"/>
</dbReference>
<protein>
    <recommendedName>
        <fullName evidence="1">Peptidase M20 dimerisation domain-containing protein</fullName>
    </recommendedName>
</protein>
<dbReference type="InterPro" id="IPR011650">
    <property type="entry name" value="Peptidase_M20_dimer"/>
</dbReference>
<dbReference type="GO" id="GO:0006508">
    <property type="term" value="P:proteolysis"/>
    <property type="evidence" value="ECO:0007669"/>
    <property type="project" value="InterPro"/>
</dbReference>
<feature type="domain" description="Peptidase M20 dimerisation" evidence="1">
    <location>
        <begin position="204"/>
        <end position="266"/>
    </location>
</feature>
<dbReference type="GO" id="GO:0070573">
    <property type="term" value="F:metallodipeptidase activity"/>
    <property type="evidence" value="ECO:0007669"/>
    <property type="project" value="TreeGrafter"/>
</dbReference>
<dbReference type="PANTHER" id="PTHR43501:SF1">
    <property type="entry name" value="CYTOSOL NON-SPECIFIC DIPEPTIDASE"/>
    <property type="match status" value="1"/>
</dbReference>
<dbReference type="GO" id="GO:0005829">
    <property type="term" value="C:cytosol"/>
    <property type="evidence" value="ECO:0007669"/>
    <property type="project" value="TreeGrafter"/>
</dbReference>
<dbReference type="STRING" id="679201.HMPREF9334_02083"/>
<organism evidence="2 3">
    <name type="scientific">Selenomonas infelix ATCC 43532</name>
    <dbReference type="NCBI Taxonomy" id="679201"/>
    <lineage>
        <taxon>Bacteria</taxon>
        <taxon>Bacillati</taxon>
        <taxon>Bacillota</taxon>
        <taxon>Negativicutes</taxon>
        <taxon>Selenomonadales</taxon>
        <taxon>Selenomonadaceae</taxon>
        <taxon>Selenomonas</taxon>
    </lineage>
</organism>
<keyword evidence="3" id="KW-1185">Reference proteome</keyword>
<evidence type="ECO:0000313" key="3">
    <source>
        <dbReference type="Proteomes" id="UP000004129"/>
    </source>
</evidence>
<dbReference type="SUPFAM" id="SSF53187">
    <property type="entry name" value="Zn-dependent exopeptidases"/>
    <property type="match status" value="1"/>
</dbReference>
<dbReference type="NCBIfam" id="TIGR01893">
    <property type="entry name" value="aa-his-dipept"/>
    <property type="match status" value="1"/>
</dbReference>
<dbReference type="RefSeq" id="WP_006693517.1">
    <property type="nucleotide sequence ID" value="NZ_JH376800.1"/>
</dbReference>
<dbReference type="EMBL" id="ACZM01000019">
    <property type="protein sequence ID" value="EHG18944.1"/>
    <property type="molecule type" value="Genomic_DNA"/>
</dbReference>
<evidence type="ECO:0000259" key="1">
    <source>
        <dbReference type="Pfam" id="PF07687"/>
    </source>
</evidence>
<dbReference type="PATRIC" id="fig|679201.3.peg.2101"/>
<reference evidence="2 3" key="1">
    <citation type="submission" date="2011-08" db="EMBL/GenBank/DDBJ databases">
        <title>The Genome Sequence of Selenomonas infelix ATCC 43532.</title>
        <authorList>
            <consortium name="The Broad Institute Genome Sequencing Platform"/>
            <person name="Earl A."/>
            <person name="Ward D."/>
            <person name="Feldgarden M."/>
            <person name="Gevers D."/>
            <person name="Izard J."/>
            <person name="Blanton J.M."/>
            <person name="Baranova O.V."/>
            <person name="Dewhirst F.E."/>
            <person name="Young S.K."/>
            <person name="Zeng Q."/>
            <person name="Gargeya S."/>
            <person name="Fitzgerald M."/>
            <person name="Haas B."/>
            <person name="Abouelleil A."/>
            <person name="Alvarado L."/>
            <person name="Arachchi H.M."/>
            <person name="Berlin A."/>
            <person name="Brown A."/>
            <person name="Chapman S.B."/>
            <person name="Chen Z."/>
            <person name="Dunbar C."/>
            <person name="Freedman E."/>
            <person name="Gearin G."/>
            <person name="Gellesch M."/>
            <person name="Goldberg J."/>
            <person name="Griggs A."/>
            <person name="Gujja S."/>
            <person name="Heiman D."/>
            <person name="Howarth C."/>
            <person name="Larson L."/>
            <person name="Lui A."/>
            <person name="MacDonald P.J.P."/>
            <person name="Montmayeur A."/>
            <person name="Murphy C."/>
            <person name="Neiman D."/>
            <person name="Pearson M."/>
            <person name="Priest M."/>
            <person name="Roberts A."/>
            <person name="Saif S."/>
            <person name="Shea T."/>
            <person name="Shenoy N."/>
            <person name="Sisk P."/>
            <person name="Stolte C."/>
            <person name="Sykes S."/>
            <person name="Wortman J."/>
            <person name="Nusbaum C."/>
            <person name="Birren B."/>
        </authorList>
    </citation>
    <scope>NUCLEOTIDE SEQUENCE [LARGE SCALE GENOMIC DNA]</scope>
    <source>
        <strain evidence="2 3">ATCC 43532</strain>
    </source>
</reference>
<dbReference type="HOGENOM" id="CLU_028526_0_0_9"/>
<dbReference type="InterPro" id="IPR001160">
    <property type="entry name" value="Peptidase_M20C"/>
</dbReference>
<comment type="caution">
    <text evidence="2">The sequence shown here is derived from an EMBL/GenBank/DDBJ whole genome shotgun (WGS) entry which is preliminary data.</text>
</comment>
<sequence length="484" mass="52792">MIDDAKLLETVISEFETLTHIPRPSGHEKAVSDYLKKRFEEIGCTVTQDEALNIIAELPATKGCEAAPRTILQGHMDMVCVAKPGVIYDPLKDPIKLVRTEESLTADGTSLGGDDGIGVAEILTAMQHTEEHGPLRAIVTVDEEQGMSGARHLAADHLKEARFLINCDSEDYHIMTVGSAGSVNLDFSSILSRRESELPAYRIAVEGLLGGHSGERIGDGRGNAIRILALALQALEAHGKIEIVTFTGGTARNAIPPTAEAVIRTGINEREIVNVLVAEEKRFHALYGTADPAMKFAFTTVENAGRVIGEAEKRDLIDLLTLLRTGVHDMSRLHVGKVETSANLGVLHMDENDVRVQYFPRSSVNERLDEIVVMGRTMAERMNFNLTLGAQSPAWRERENSRLAQIMGEVYAAQNGGAQMTVESIHAGLETSWHAAKNPELDMVSIGVTTTGIHTPDERVDVTTIVPEAKLMMETLRRIAQEKA</sequence>
<dbReference type="eggNOG" id="COG2195">
    <property type="taxonomic scope" value="Bacteria"/>
</dbReference>
<evidence type="ECO:0000313" key="2">
    <source>
        <dbReference type="EMBL" id="EHG18944.1"/>
    </source>
</evidence>
<dbReference type="AlphaFoldDB" id="G5GS51"/>
<name>G5GS51_9FIRM</name>
<dbReference type="PIRSF" id="PIRSF016599">
    <property type="entry name" value="Xaa-His_dipept"/>
    <property type="match status" value="1"/>
</dbReference>
<dbReference type="Pfam" id="PF07687">
    <property type="entry name" value="M20_dimer"/>
    <property type="match status" value="1"/>
</dbReference>
<accession>G5GS51</accession>
<gene>
    <name evidence="2" type="ORF">HMPREF9334_02083</name>
</gene>
<dbReference type="OrthoDB" id="9773892at2"/>
<dbReference type="InterPro" id="IPR002933">
    <property type="entry name" value="Peptidase_M20"/>
</dbReference>
<dbReference type="PRINTS" id="PR00934">
    <property type="entry name" value="XHISDIPTASE"/>
</dbReference>
<dbReference type="Proteomes" id="UP000004129">
    <property type="component" value="Unassembled WGS sequence"/>
</dbReference>
<dbReference type="Gene3D" id="3.40.630.10">
    <property type="entry name" value="Zn peptidases"/>
    <property type="match status" value="2"/>
</dbReference>
<dbReference type="PANTHER" id="PTHR43501">
    <property type="entry name" value="CYTOSOL NON-SPECIFIC DIPEPTIDASE"/>
    <property type="match status" value="1"/>
</dbReference>